<accession>A0A1Y3B9Y5</accession>
<gene>
    <name evidence="1" type="ORF">BLA29_012856</name>
</gene>
<keyword evidence="2" id="KW-1185">Reference proteome</keyword>
<dbReference type="OrthoDB" id="6516048at2759"/>
<evidence type="ECO:0000313" key="1">
    <source>
        <dbReference type="EMBL" id="OTF76055.1"/>
    </source>
</evidence>
<name>A0A1Y3B9Y5_EURMA</name>
<reference evidence="1 2" key="1">
    <citation type="submission" date="2017-03" db="EMBL/GenBank/DDBJ databases">
        <title>Genome Survey of Euroglyphus maynei.</title>
        <authorList>
            <person name="Arlian L.G."/>
            <person name="Morgan M.S."/>
            <person name="Rider S.D."/>
        </authorList>
    </citation>
    <scope>NUCLEOTIDE SEQUENCE [LARGE SCALE GENOMIC DNA]</scope>
    <source>
        <strain evidence="1">Arlian Lab</strain>
        <tissue evidence="1">Whole body</tissue>
    </source>
</reference>
<protein>
    <submittedName>
        <fullName evidence="1">DFP2-like protein</fullName>
    </submittedName>
</protein>
<proteinExistence type="predicted"/>
<feature type="non-terminal residue" evidence="1">
    <location>
        <position position="1"/>
    </location>
</feature>
<dbReference type="EMBL" id="MUJZ01039285">
    <property type="protein sequence ID" value="OTF76055.1"/>
    <property type="molecule type" value="Genomic_DNA"/>
</dbReference>
<feature type="non-terminal residue" evidence="1">
    <location>
        <position position="167"/>
    </location>
</feature>
<evidence type="ECO:0000313" key="2">
    <source>
        <dbReference type="Proteomes" id="UP000194236"/>
    </source>
</evidence>
<dbReference type="Proteomes" id="UP000194236">
    <property type="component" value="Unassembled WGS sequence"/>
</dbReference>
<dbReference type="AlphaFoldDB" id="A0A1Y3B9Y5"/>
<organism evidence="1 2">
    <name type="scientific">Euroglyphus maynei</name>
    <name type="common">Mayne's house dust mite</name>
    <dbReference type="NCBI Taxonomy" id="6958"/>
    <lineage>
        <taxon>Eukaryota</taxon>
        <taxon>Metazoa</taxon>
        <taxon>Ecdysozoa</taxon>
        <taxon>Arthropoda</taxon>
        <taxon>Chelicerata</taxon>
        <taxon>Arachnida</taxon>
        <taxon>Acari</taxon>
        <taxon>Acariformes</taxon>
        <taxon>Sarcoptiformes</taxon>
        <taxon>Astigmata</taxon>
        <taxon>Psoroptidia</taxon>
        <taxon>Analgoidea</taxon>
        <taxon>Pyroglyphidae</taxon>
        <taxon>Pyroglyphinae</taxon>
        <taxon>Euroglyphus</taxon>
    </lineage>
</organism>
<sequence length="167" mass="19170">PKQQESNNYVGAKNEFNTEKSLIVPVGARVHFIRFNDYNQPQSSSIVSKLDYNNNEKNEPYEPSVIELPSSQPVLPIVFNFKTKASPVIAKTTHKPSPLSSTVQYFETHEPPHYRDHTVHKPIIQDFREIIVPYRVYIQEIQPVNEFRQTIVSTTPKESSSSPSNPY</sequence>
<comment type="caution">
    <text evidence="1">The sequence shown here is derived from an EMBL/GenBank/DDBJ whole genome shotgun (WGS) entry which is preliminary data.</text>
</comment>